<comment type="caution">
    <text evidence="2">The sequence shown here is derived from an EMBL/GenBank/DDBJ whole genome shotgun (WGS) entry which is preliminary data.</text>
</comment>
<dbReference type="Pfam" id="PF01584">
    <property type="entry name" value="CheW"/>
    <property type="match status" value="1"/>
</dbReference>
<dbReference type="Proteomes" id="UP000622610">
    <property type="component" value="Unassembled WGS sequence"/>
</dbReference>
<feature type="domain" description="CheW-like" evidence="1">
    <location>
        <begin position="1"/>
        <end position="140"/>
    </location>
</feature>
<dbReference type="InterPro" id="IPR039315">
    <property type="entry name" value="CheW"/>
</dbReference>
<dbReference type="GO" id="GO:0007165">
    <property type="term" value="P:signal transduction"/>
    <property type="evidence" value="ECO:0007669"/>
    <property type="project" value="InterPro"/>
</dbReference>
<accession>A0A917N4V7</accession>
<dbReference type="AlphaFoldDB" id="A0A917N4V7"/>
<dbReference type="Gene3D" id="2.40.50.180">
    <property type="entry name" value="CheA-289, Domain 4"/>
    <property type="match status" value="1"/>
</dbReference>
<dbReference type="SUPFAM" id="SSF50341">
    <property type="entry name" value="CheW-like"/>
    <property type="match status" value="1"/>
</dbReference>
<dbReference type="PANTHER" id="PTHR22617">
    <property type="entry name" value="CHEMOTAXIS SENSOR HISTIDINE KINASE-RELATED"/>
    <property type="match status" value="1"/>
</dbReference>
<dbReference type="GO" id="GO:0006935">
    <property type="term" value="P:chemotaxis"/>
    <property type="evidence" value="ECO:0007669"/>
    <property type="project" value="InterPro"/>
</dbReference>
<dbReference type="InterPro" id="IPR036061">
    <property type="entry name" value="CheW-like_dom_sf"/>
</dbReference>
<dbReference type="InterPro" id="IPR002545">
    <property type="entry name" value="CheW-lke_dom"/>
</dbReference>
<dbReference type="GO" id="GO:0005829">
    <property type="term" value="C:cytosol"/>
    <property type="evidence" value="ECO:0007669"/>
    <property type="project" value="TreeGrafter"/>
</dbReference>
<reference evidence="2" key="1">
    <citation type="journal article" date="2014" name="Int. J. Syst. Evol. Microbiol.">
        <title>Complete genome sequence of Corynebacterium casei LMG S-19264T (=DSM 44701T), isolated from a smear-ripened cheese.</title>
        <authorList>
            <consortium name="US DOE Joint Genome Institute (JGI-PGF)"/>
            <person name="Walter F."/>
            <person name="Albersmeier A."/>
            <person name="Kalinowski J."/>
            <person name="Ruckert C."/>
        </authorList>
    </citation>
    <scope>NUCLEOTIDE SEQUENCE</scope>
    <source>
        <strain evidence="2">CCM 8433</strain>
    </source>
</reference>
<dbReference type="RefSeq" id="WP_188368002.1">
    <property type="nucleotide sequence ID" value="NZ_BMDT01000008.1"/>
</dbReference>
<name>A0A917N4V7_9ENTE</name>
<dbReference type="SMART" id="SM00260">
    <property type="entry name" value="CheW"/>
    <property type="match status" value="1"/>
</dbReference>
<sequence>MEQYVVFKSHGQFFAILVQNVDRIIEASQFILLPEVSDFILGVHEYQEKMIPIVDVRKKLFHEYTTKTETTKVILCQWEGQSLGLYVEDIVDISYMETSRYEEELVRAALKQGYIEQFLKLDERIVMQLSMAFLFDNQQETPALVDLEELIELKED</sequence>
<gene>
    <name evidence="2" type="ORF">GCM10011482_18240</name>
</gene>
<dbReference type="Gene3D" id="2.30.30.40">
    <property type="entry name" value="SH3 Domains"/>
    <property type="match status" value="1"/>
</dbReference>
<organism evidence="2 3">
    <name type="scientific">Enterococcus alcedinis</name>
    <dbReference type="NCBI Taxonomy" id="1274384"/>
    <lineage>
        <taxon>Bacteria</taxon>
        <taxon>Bacillati</taxon>
        <taxon>Bacillota</taxon>
        <taxon>Bacilli</taxon>
        <taxon>Lactobacillales</taxon>
        <taxon>Enterococcaceae</taxon>
        <taxon>Enterococcus</taxon>
    </lineage>
</organism>
<keyword evidence="3" id="KW-1185">Reference proteome</keyword>
<evidence type="ECO:0000313" key="2">
    <source>
        <dbReference type="EMBL" id="GGI66170.1"/>
    </source>
</evidence>
<dbReference type="EMBL" id="BMDT01000008">
    <property type="protein sequence ID" value="GGI66170.1"/>
    <property type="molecule type" value="Genomic_DNA"/>
</dbReference>
<proteinExistence type="predicted"/>
<reference evidence="2" key="2">
    <citation type="submission" date="2020-09" db="EMBL/GenBank/DDBJ databases">
        <authorList>
            <person name="Sun Q."/>
            <person name="Sedlacek I."/>
        </authorList>
    </citation>
    <scope>NUCLEOTIDE SEQUENCE</scope>
    <source>
        <strain evidence="2">CCM 8433</strain>
    </source>
</reference>
<dbReference type="PANTHER" id="PTHR22617:SF23">
    <property type="entry name" value="CHEMOTAXIS PROTEIN CHEW"/>
    <property type="match status" value="1"/>
</dbReference>
<dbReference type="PROSITE" id="PS50851">
    <property type="entry name" value="CHEW"/>
    <property type="match status" value="1"/>
</dbReference>
<evidence type="ECO:0000259" key="1">
    <source>
        <dbReference type="PROSITE" id="PS50851"/>
    </source>
</evidence>
<protein>
    <recommendedName>
        <fullName evidence="1">CheW-like domain-containing protein</fullName>
    </recommendedName>
</protein>
<evidence type="ECO:0000313" key="3">
    <source>
        <dbReference type="Proteomes" id="UP000622610"/>
    </source>
</evidence>